<organism evidence="3 4">
    <name type="scientific">Ereboglobus luteus</name>
    <dbReference type="NCBI Taxonomy" id="1796921"/>
    <lineage>
        <taxon>Bacteria</taxon>
        <taxon>Pseudomonadati</taxon>
        <taxon>Verrucomicrobiota</taxon>
        <taxon>Opitutia</taxon>
        <taxon>Opitutales</taxon>
        <taxon>Opitutaceae</taxon>
        <taxon>Ereboglobus</taxon>
    </lineage>
</organism>
<dbReference type="PRINTS" id="PR00081">
    <property type="entry name" value="GDHRDH"/>
</dbReference>
<dbReference type="RefSeq" id="WP_108825129.1">
    <property type="nucleotide sequence ID" value="NZ_CP023004.1"/>
</dbReference>
<reference evidence="3 4" key="1">
    <citation type="journal article" date="2018" name="Syst. Appl. Microbiol.">
        <title>Ereboglobus luteus gen. nov. sp. nov. from cockroach guts, and new insights into the oxygen relationship of the genera Opitutus and Didymococcus (Verrucomicrobia: Opitutaceae).</title>
        <authorList>
            <person name="Tegtmeier D."/>
            <person name="Belitz A."/>
            <person name="Radek R."/>
            <person name="Heimerl T."/>
            <person name="Brune A."/>
        </authorList>
    </citation>
    <scope>NUCLEOTIDE SEQUENCE [LARGE SCALE GENOMIC DNA]</scope>
    <source>
        <strain evidence="3 4">Ho45</strain>
    </source>
</reference>
<dbReference type="Pfam" id="PF13561">
    <property type="entry name" value="adh_short_C2"/>
    <property type="match status" value="1"/>
</dbReference>
<evidence type="ECO:0000313" key="4">
    <source>
        <dbReference type="Proteomes" id="UP000244896"/>
    </source>
</evidence>
<dbReference type="Proteomes" id="UP000244896">
    <property type="component" value="Chromosome"/>
</dbReference>
<evidence type="ECO:0000256" key="1">
    <source>
        <dbReference type="ARBA" id="ARBA00006484"/>
    </source>
</evidence>
<dbReference type="KEGG" id="elut:CKA38_08760"/>
<dbReference type="EMBL" id="CP023004">
    <property type="protein sequence ID" value="AWI09318.1"/>
    <property type="molecule type" value="Genomic_DNA"/>
</dbReference>
<dbReference type="InterPro" id="IPR002347">
    <property type="entry name" value="SDR_fam"/>
</dbReference>
<dbReference type="NCBIfam" id="NF009386">
    <property type="entry name" value="PRK12745.1"/>
    <property type="match status" value="1"/>
</dbReference>
<comment type="similarity">
    <text evidence="1">Belongs to the short-chain dehydrogenases/reductases (SDR) family.</text>
</comment>
<dbReference type="PANTHER" id="PTHR43639:SF1">
    <property type="entry name" value="SHORT-CHAIN DEHYDROGENASE_REDUCTASE FAMILY PROTEIN"/>
    <property type="match status" value="1"/>
</dbReference>
<dbReference type="GO" id="GO:0016491">
    <property type="term" value="F:oxidoreductase activity"/>
    <property type="evidence" value="ECO:0007669"/>
    <property type="project" value="UniProtKB-KW"/>
</dbReference>
<dbReference type="OrthoDB" id="9803333at2"/>
<keyword evidence="4" id="KW-1185">Reference proteome</keyword>
<gene>
    <name evidence="3" type="ORF">CKA38_08760</name>
</gene>
<dbReference type="PANTHER" id="PTHR43639">
    <property type="entry name" value="OXIDOREDUCTASE, SHORT-CHAIN DEHYDROGENASE/REDUCTASE FAMILY (AFU_ORTHOLOGUE AFUA_5G02870)"/>
    <property type="match status" value="1"/>
</dbReference>
<dbReference type="AlphaFoldDB" id="A0A2U8E361"/>
<dbReference type="Gene3D" id="3.40.50.720">
    <property type="entry name" value="NAD(P)-binding Rossmann-like Domain"/>
    <property type="match status" value="1"/>
</dbReference>
<dbReference type="InterPro" id="IPR036291">
    <property type="entry name" value="NAD(P)-bd_dom_sf"/>
</dbReference>
<accession>A0A2U8E361</accession>
<proteinExistence type="inferred from homology"/>
<evidence type="ECO:0000256" key="2">
    <source>
        <dbReference type="ARBA" id="ARBA00023002"/>
    </source>
</evidence>
<sequence>MPNPPVPVILVTGASRGLGRGIAVQLATAGCSVAINYAGNLDAANETAALCRAAAPNPAAQRFIPVQADISSADDRRRLVSETLAQLGRVDALVNNAGIAPKIRADITEATEESFEHLIRTNLQGPYFLTQAIASHWLTEPRPECALPSGFKIIYVTSTSANTASISRGDYCISKAGLAMAAQLWAIRLAPENIQVVELRPGIMATDMTSTVKTKYDQFLADGNVPQNRWGTPEDVGLAVRAVIEGRLPFSTGAVIPIDGGFTLRKL</sequence>
<protein>
    <submittedName>
        <fullName evidence="3">3-ketoacyl-ACP reductase</fullName>
    </submittedName>
</protein>
<keyword evidence="2" id="KW-0560">Oxidoreductase</keyword>
<name>A0A2U8E361_9BACT</name>
<dbReference type="SUPFAM" id="SSF51735">
    <property type="entry name" value="NAD(P)-binding Rossmann-fold domains"/>
    <property type="match status" value="1"/>
</dbReference>
<evidence type="ECO:0000313" key="3">
    <source>
        <dbReference type="EMBL" id="AWI09318.1"/>
    </source>
</evidence>